<accession>A0A7L9RS82</accession>
<sequence>MKYALILSLIFTIRCVVGSEASITMNAETTDQPQTKKGFMFKLKINENAVLSNNNCPAIFQIECAASVSNVEIPTLVQQALISMFGLNIDNIETMTFVLFNRQLHLLNNKLHEPFKMMSIACIPTCELLTKDYPKKGVERDKYINFAPFFIQQYVDGQYTLHHRQ</sequence>
<dbReference type="RefSeq" id="WP_350332162.1">
    <property type="nucleotide sequence ID" value="NZ_CP054719.1"/>
</dbReference>
<dbReference type="AlphaFoldDB" id="A0A7L9RS82"/>
<organism evidence="1 2">
    <name type="scientific">Candidatus Bodocaedibacter vickermanii</name>
    <dbReference type="NCBI Taxonomy" id="2741701"/>
    <lineage>
        <taxon>Bacteria</taxon>
        <taxon>Pseudomonadati</taxon>
        <taxon>Pseudomonadota</taxon>
        <taxon>Alphaproteobacteria</taxon>
        <taxon>Holosporales</taxon>
        <taxon>Candidatus Paracaedibacteraceae</taxon>
        <taxon>Candidatus Bodocaedibacter</taxon>
    </lineage>
</organism>
<keyword evidence="2" id="KW-1185">Reference proteome</keyword>
<name>A0A7L9RS82_9PROT</name>
<dbReference type="EMBL" id="CP054719">
    <property type="protein sequence ID" value="QOL19409.1"/>
    <property type="molecule type" value="Genomic_DNA"/>
</dbReference>
<evidence type="ECO:0000313" key="1">
    <source>
        <dbReference type="EMBL" id="QOL19409.1"/>
    </source>
</evidence>
<protein>
    <submittedName>
        <fullName evidence="1">Uncharacterized protein</fullName>
    </submittedName>
</protein>
<proteinExistence type="predicted"/>
<evidence type="ECO:0000313" key="2">
    <source>
        <dbReference type="Proteomes" id="UP000594001"/>
    </source>
</evidence>
<gene>
    <name evidence="1" type="ORF">CPBP_00161</name>
</gene>
<reference evidence="1 2" key="1">
    <citation type="submission" date="2020-06" db="EMBL/GenBank/DDBJ databases">
        <title>The endosymbiont of the kinetoplastid Bodo saltans is a Paracaedibacter-like alpha-proteobacterium possessing a putative toxin-antitoxin system.</title>
        <authorList>
            <person name="Midha S."/>
            <person name="Rigden D.J."/>
            <person name="Siozios S."/>
            <person name="Hurst G.D.D."/>
            <person name="Jackson A.P."/>
        </authorList>
    </citation>
    <scope>NUCLEOTIDE SEQUENCE [LARGE SCALE GENOMIC DNA]</scope>
    <source>
        <strain evidence="1">Lake Konstanz</strain>
    </source>
</reference>
<dbReference type="Proteomes" id="UP000594001">
    <property type="component" value="Chromosome"/>
</dbReference>
<dbReference type="KEGG" id="pbal:CPBP_00161"/>